<dbReference type="EMBL" id="ACVI01000148">
    <property type="protein sequence ID" value="EET84546.1"/>
    <property type="molecule type" value="Genomic_DNA"/>
</dbReference>
<gene>
    <name evidence="1" type="ORF">CcarbDRAFT_4997</name>
</gene>
<keyword evidence="2" id="KW-1185">Reference proteome</keyword>
<evidence type="ECO:0000313" key="2">
    <source>
        <dbReference type="Proteomes" id="UP000004198"/>
    </source>
</evidence>
<proteinExistence type="predicted"/>
<comment type="caution">
    <text evidence="1">The sequence shown here is derived from an EMBL/GenBank/DDBJ whole genome shotgun (WGS) entry which is preliminary data.</text>
</comment>
<sequence>MEKLEFGKGIILHPAESAGITLGTCESPPSGVGNRCGSGCATGGSWCGGGCLGFACV</sequence>
<evidence type="ECO:0000313" key="1">
    <source>
        <dbReference type="EMBL" id="EET84546.1"/>
    </source>
</evidence>
<accession>C6Q1S9</accession>
<organism evidence="1 2">
    <name type="scientific">Clostridium carboxidivorans P7</name>
    <dbReference type="NCBI Taxonomy" id="536227"/>
    <lineage>
        <taxon>Bacteria</taxon>
        <taxon>Bacillati</taxon>
        <taxon>Bacillota</taxon>
        <taxon>Clostridia</taxon>
        <taxon>Eubacteriales</taxon>
        <taxon>Clostridiaceae</taxon>
        <taxon>Clostridium</taxon>
    </lineage>
</organism>
<reference evidence="1 2" key="1">
    <citation type="submission" date="2009-06" db="EMBL/GenBank/DDBJ databases">
        <title>The draft genome of Clostridium carboxidivorans P7.</title>
        <authorList>
            <consortium name="US DOE Joint Genome Institute (JGI-PGF)"/>
            <person name="Lucas S."/>
            <person name="Copeland A."/>
            <person name="Lapidus A."/>
            <person name="Glavina del Rio T."/>
            <person name="Tice H."/>
            <person name="Bruce D."/>
            <person name="Goodwin L."/>
            <person name="Pitluck S."/>
            <person name="Larimer F."/>
            <person name="Land M.L."/>
            <person name="Hauser L."/>
            <person name="Hemme C.L."/>
        </authorList>
    </citation>
    <scope>NUCLEOTIDE SEQUENCE [LARGE SCALE GENOMIC DNA]</scope>
    <source>
        <strain evidence="1 2">P7</strain>
    </source>
</reference>
<dbReference type="Proteomes" id="UP000004198">
    <property type="component" value="Unassembled WGS sequence"/>
</dbReference>
<protein>
    <submittedName>
        <fullName evidence="1">Uncharacterized protein</fullName>
    </submittedName>
</protein>
<name>C6Q1S9_9CLOT</name>
<dbReference type="RefSeq" id="WP_007063881.1">
    <property type="nucleotide sequence ID" value="NZ_ACVI01000148.1"/>
</dbReference>
<dbReference type="AlphaFoldDB" id="C6Q1S9"/>